<dbReference type="InterPro" id="IPR023631">
    <property type="entry name" value="Amidase_dom"/>
</dbReference>
<evidence type="ECO:0000313" key="5">
    <source>
        <dbReference type="Proteomes" id="UP000231693"/>
    </source>
</evidence>
<dbReference type="GO" id="GO:0003824">
    <property type="term" value="F:catalytic activity"/>
    <property type="evidence" value="ECO:0007669"/>
    <property type="project" value="InterPro"/>
</dbReference>
<feature type="region of interest" description="Disordered" evidence="2">
    <location>
        <begin position="1"/>
        <end position="21"/>
    </location>
</feature>
<evidence type="ECO:0000313" key="4">
    <source>
        <dbReference type="EMBL" id="PJJ77052.1"/>
    </source>
</evidence>
<dbReference type="PROSITE" id="PS00571">
    <property type="entry name" value="AMIDASES"/>
    <property type="match status" value="1"/>
</dbReference>
<dbReference type="Pfam" id="PF01425">
    <property type="entry name" value="Amidase"/>
    <property type="match status" value="1"/>
</dbReference>
<comment type="similarity">
    <text evidence="1">Belongs to the amidase family.</text>
</comment>
<dbReference type="PANTHER" id="PTHR11895:SF7">
    <property type="entry name" value="GLUTAMYL-TRNA(GLN) AMIDOTRANSFERASE SUBUNIT A, MITOCHONDRIAL"/>
    <property type="match status" value="1"/>
</dbReference>
<feature type="domain" description="Amidase" evidence="3">
    <location>
        <begin position="41"/>
        <end position="489"/>
    </location>
</feature>
<dbReference type="OrthoDB" id="5175573at2"/>
<evidence type="ECO:0000256" key="2">
    <source>
        <dbReference type="SAM" id="MobiDB-lite"/>
    </source>
</evidence>
<name>A0A2M9CYN8_9CELL</name>
<organism evidence="4 5">
    <name type="scientific">Sediminihabitans luteus</name>
    <dbReference type="NCBI Taxonomy" id="1138585"/>
    <lineage>
        <taxon>Bacteria</taxon>
        <taxon>Bacillati</taxon>
        <taxon>Actinomycetota</taxon>
        <taxon>Actinomycetes</taxon>
        <taxon>Micrococcales</taxon>
        <taxon>Cellulomonadaceae</taxon>
        <taxon>Sediminihabitans</taxon>
    </lineage>
</organism>
<reference evidence="4 5" key="1">
    <citation type="submission" date="2017-11" db="EMBL/GenBank/DDBJ databases">
        <title>Genomic Encyclopedia of Archaeal and Bacterial Type Strains, Phase II (KMG-II): From Individual Species to Whole Genera.</title>
        <authorList>
            <person name="Goeker M."/>
        </authorList>
    </citation>
    <scope>NUCLEOTIDE SEQUENCE [LARGE SCALE GENOMIC DNA]</scope>
    <source>
        <strain evidence="4 5">DSM 25478</strain>
    </source>
</reference>
<accession>A0A2M9CYN8</accession>
<protein>
    <submittedName>
        <fullName evidence="4">Amidase</fullName>
    </submittedName>
</protein>
<comment type="caution">
    <text evidence="4">The sequence shown here is derived from an EMBL/GenBank/DDBJ whole genome shotgun (WGS) entry which is preliminary data.</text>
</comment>
<dbReference type="EMBL" id="PGFE01000001">
    <property type="protein sequence ID" value="PJJ77052.1"/>
    <property type="molecule type" value="Genomic_DNA"/>
</dbReference>
<dbReference type="Proteomes" id="UP000231693">
    <property type="component" value="Unassembled WGS sequence"/>
</dbReference>
<evidence type="ECO:0000256" key="1">
    <source>
        <dbReference type="ARBA" id="ARBA00009199"/>
    </source>
</evidence>
<evidence type="ECO:0000259" key="3">
    <source>
        <dbReference type="Pfam" id="PF01425"/>
    </source>
</evidence>
<feature type="compositionally biased region" description="Low complexity" evidence="2">
    <location>
        <begin position="1"/>
        <end position="11"/>
    </location>
</feature>
<dbReference type="InterPro" id="IPR020556">
    <property type="entry name" value="Amidase_CS"/>
</dbReference>
<dbReference type="AlphaFoldDB" id="A0A2M9CYN8"/>
<dbReference type="InterPro" id="IPR000120">
    <property type="entry name" value="Amidase"/>
</dbReference>
<dbReference type="RefSeq" id="WP_100421502.1">
    <property type="nucleotide sequence ID" value="NZ_BOOX01000016.1"/>
</dbReference>
<dbReference type="InterPro" id="IPR036928">
    <property type="entry name" value="AS_sf"/>
</dbReference>
<dbReference type="SUPFAM" id="SSF75304">
    <property type="entry name" value="Amidase signature (AS) enzymes"/>
    <property type="match status" value="1"/>
</dbReference>
<sequence>MTSTTPGSGPSTPGGDGHPLADHTVLSLAAAVRAGEISPREVLDATLDAIARVGPRVGAFVAAAQEASTALAHDQARAAEERLLEARRDGTLDALPPLLGVPVPVKDLVQVAGVPFGAGSRALDGYVAPVDDGLVGLLRDAGTLMVGKTATPELGMPPYTEPDTGPPARTPWDLSRSAGGSSGGAAAAVAARIVPAAHGNDGGGSIRIPASACGLVGHKPSRGLVSTGPYGVDGPGLAANGALTRTVRDTAVLLDVLAVPQPGDTYTPPRLPVAGSDRAGTFLAACDVAPRRLRVGVLTAPVIVADAPVDPACVAAAERAAATLTDLGHDVVVAPVPFPAERWAAFEALWSVGALSAPVPPEAEPLLVPLTRWLREKGRTASGLEVARASSAVQEITREAAVAWAGFDVVLTPTLARLPAPVGSMRDDLDPAADFRAQMSYTPWTSVANLTGRPSISLPLGWATGPTAGTTLPVGVMLTGVLGGDATLLSLAAQLEATTGWADRLAPVHA</sequence>
<gene>
    <name evidence="4" type="ORF">CLV28_0264</name>
</gene>
<dbReference type="PANTHER" id="PTHR11895">
    <property type="entry name" value="TRANSAMIDASE"/>
    <property type="match status" value="1"/>
</dbReference>
<dbReference type="Gene3D" id="3.90.1300.10">
    <property type="entry name" value="Amidase signature (AS) domain"/>
    <property type="match status" value="1"/>
</dbReference>
<keyword evidence="5" id="KW-1185">Reference proteome</keyword>
<proteinExistence type="inferred from homology"/>